<gene>
    <name evidence="2" type="ORF">MICAC_5190002</name>
</gene>
<feature type="region of interest" description="Disordered" evidence="1">
    <location>
        <begin position="31"/>
        <end position="51"/>
    </location>
</feature>
<evidence type="ECO:0000313" key="2">
    <source>
        <dbReference type="EMBL" id="CCI03951.1"/>
    </source>
</evidence>
<feature type="compositionally biased region" description="Basic and acidic residues" evidence="1">
    <location>
        <begin position="42"/>
        <end position="51"/>
    </location>
</feature>
<dbReference type="HOGENOM" id="CLU_205903_0_0_3"/>
<name>I4G7P0_MICAE</name>
<organism evidence="2 3">
    <name type="scientific">Microcystis aeruginosa PCC 9443</name>
    <dbReference type="NCBI Taxonomy" id="1160281"/>
    <lineage>
        <taxon>Bacteria</taxon>
        <taxon>Bacillati</taxon>
        <taxon>Cyanobacteriota</taxon>
        <taxon>Cyanophyceae</taxon>
        <taxon>Oscillatoriophycideae</taxon>
        <taxon>Chroococcales</taxon>
        <taxon>Microcystaceae</taxon>
        <taxon>Microcystis</taxon>
    </lineage>
</organism>
<evidence type="ECO:0000256" key="1">
    <source>
        <dbReference type="SAM" id="MobiDB-lite"/>
    </source>
</evidence>
<dbReference type="Proteomes" id="UP000003480">
    <property type="component" value="Unassembled WGS sequence"/>
</dbReference>
<dbReference type="AlphaFoldDB" id="I4G7P0"/>
<proteinExistence type="predicted"/>
<dbReference type="RefSeq" id="WP_002770338.1">
    <property type="nucleotide sequence ID" value="NZ_HE973005.1"/>
</dbReference>
<evidence type="ECO:0008006" key="4">
    <source>
        <dbReference type="Google" id="ProtNLM"/>
    </source>
</evidence>
<protein>
    <recommendedName>
        <fullName evidence="4">DUF5615 domain-containing protein</fullName>
    </recommendedName>
</protein>
<accession>I4G7P0</accession>
<evidence type="ECO:0000313" key="3">
    <source>
        <dbReference type="Proteomes" id="UP000003480"/>
    </source>
</evidence>
<dbReference type="EMBL" id="CAIJ01000467">
    <property type="protein sequence ID" value="CCI03951.1"/>
    <property type="molecule type" value="Genomic_DNA"/>
</dbReference>
<sequence length="51" mass="5790">MKIQYLLDEHIASLYRTQLMRQAPDLVVRMIGDPDSPPKGTLDPEIHSSLV</sequence>
<comment type="caution">
    <text evidence="2">The sequence shown here is derived from an EMBL/GenBank/DDBJ whole genome shotgun (WGS) entry which is preliminary data.</text>
</comment>
<reference evidence="2 3" key="1">
    <citation type="submission" date="2012-04" db="EMBL/GenBank/DDBJ databases">
        <authorList>
            <person name="Genoscope - CEA"/>
        </authorList>
    </citation>
    <scope>NUCLEOTIDE SEQUENCE [LARGE SCALE GENOMIC DNA]</scope>
    <source>
        <strain evidence="2 3">9443</strain>
    </source>
</reference>